<name>A0A2Z6Q8T3_9GLOM</name>
<dbReference type="AlphaFoldDB" id="A0A2Z6Q8T3"/>
<dbReference type="STRING" id="94130.A0A2Z6Q8T3"/>
<dbReference type="InterPro" id="IPR011009">
    <property type="entry name" value="Kinase-like_dom_sf"/>
</dbReference>
<protein>
    <recommendedName>
        <fullName evidence="1">Protein kinase domain-containing protein</fullName>
    </recommendedName>
</protein>
<dbReference type="InterPro" id="IPR001245">
    <property type="entry name" value="Ser-Thr/Tyr_kinase_cat_dom"/>
</dbReference>
<gene>
    <name evidence="2" type="ORF">RclHR1_01150006</name>
</gene>
<keyword evidence="3" id="KW-1185">Reference proteome</keyword>
<feature type="domain" description="Protein kinase" evidence="1">
    <location>
        <begin position="46"/>
        <end position="306"/>
    </location>
</feature>
<sequence>MKFKLISLFKNYLVIYFRFLFGKSENAILDKFILKKRSKWIPYNQFKNIEYLDKGGFGTIYKAIWLSKNKVVALKCLNNLNESLDEFLNEWNCHEKCLDSTRIINLYGFTKNPDTLNYMVVIDYANKGKLRENLVKVIENNWNQRLLMLFKIIFGLNEIHEQNLIHCDFHDGNILNHEDEKDVNDKNKVFISDLGLCQPAKSIKNDDIYGVIPFMAPEILRGKPYTPASDIYSFSMIMWEFTSGVPPFNNRAHDLQLSLSICKGERPEIIKNTPQCYVDLMKKCWNEDPLKRPSASEVSNIIAGWIFRPYSNEISKELKGNIMEFINAPYGNNNLIAEFHPQVCYTSRLLGFTSSELNEILEIYDESSEKLNETEESECLDCIVDNIKLSDSKTDKD</sequence>
<dbReference type="InterPro" id="IPR051681">
    <property type="entry name" value="Ser/Thr_Kinases-Pseudokinases"/>
</dbReference>
<evidence type="ECO:0000313" key="2">
    <source>
        <dbReference type="EMBL" id="GBB84902.1"/>
    </source>
</evidence>
<dbReference type="GO" id="GO:0004674">
    <property type="term" value="F:protein serine/threonine kinase activity"/>
    <property type="evidence" value="ECO:0007669"/>
    <property type="project" value="TreeGrafter"/>
</dbReference>
<dbReference type="EMBL" id="BEXD01000169">
    <property type="protein sequence ID" value="GBB84902.1"/>
    <property type="molecule type" value="Genomic_DNA"/>
</dbReference>
<dbReference type="Gene3D" id="1.10.510.10">
    <property type="entry name" value="Transferase(Phosphotransferase) domain 1"/>
    <property type="match status" value="1"/>
</dbReference>
<evidence type="ECO:0000259" key="1">
    <source>
        <dbReference type="PROSITE" id="PS50011"/>
    </source>
</evidence>
<evidence type="ECO:0000313" key="3">
    <source>
        <dbReference type="Proteomes" id="UP000247702"/>
    </source>
</evidence>
<dbReference type="GO" id="GO:0005524">
    <property type="term" value="F:ATP binding"/>
    <property type="evidence" value="ECO:0007669"/>
    <property type="project" value="InterPro"/>
</dbReference>
<dbReference type="PANTHER" id="PTHR44329">
    <property type="entry name" value="SERINE/THREONINE-PROTEIN KINASE TNNI3K-RELATED"/>
    <property type="match status" value="1"/>
</dbReference>
<accession>A0A2Z6Q8T3</accession>
<dbReference type="SUPFAM" id="SSF56112">
    <property type="entry name" value="Protein kinase-like (PK-like)"/>
    <property type="match status" value="1"/>
</dbReference>
<dbReference type="InterPro" id="IPR000719">
    <property type="entry name" value="Prot_kinase_dom"/>
</dbReference>
<dbReference type="Proteomes" id="UP000247702">
    <property type="component" value="Unassembled WGS sequence"/>
</dbReference>
<comment type="caution">
    <text evidence="2">The sequence shown here is derived from an EMBL/GenBank/DDBJ whole genome shotgun (WGS) entry which is preliminary data.</text>
</comment>
<organism evidence="2 3">
    <name type="scientific">Rhizophagus clarus</name>
    <dbReference type="NCBI Taxonomy" id="94130"/>
    <lineage>
        <taxon>Eukaryota</taxon>
        <taxon>Fungi</taxon>
        <taxon>Fungi incertae sedis</taxon>
        <taxon>Mucoromycota</taxon>
        <taxon>Glomeromycotina</taxon>
        <taxon>Glomeromycetes</taxon>
        <taxon>Glomerales</taxon>
        <taxon>Glomeraceae</taxon>
        <taxon>Rhizophagus</taxon>
    </lineage>
</organism>
<dbReference type="Pfam" id="PF07714">
    <property type="entry name" value="PK_Tyr_Ser-Thr"/>
    <property type="match status" value="1"/>
</dbReference>
<proteinExistence type="predicted"/>
<dbReference type="PROSITE" id="PS50011">
    <property type="entry name" value="PROTEIN_KINASE_DOM"/>
    <property type="match status" value="1"/>
</dbReference>
<reference evidence="2 3" key="1">
    <citation type="submission" date="2017-11" db="EMBL/GenBank/DDBJ databases">
        <title>The genome of Rhizophagus clarus HR1 reveals common genetic basis of auxotrophy among arbuscular mycorrhizal fungi.</title>
        <authorList>
            <person name="Kobayashi Y."/>
        </authorList>
    </citation>
    <scope>NUCLEOTIDE SEQUENCE [LARGE SCALE GENOMIC DNA]</scope>
    <source>
        <strain evidence="2 3">HR1</strain>
    </source>
</reference>